<name>G2YTD9_BOTF4</name>
<dbReference type="EMBL" id="FQ790352">
    <property type="protein sequence ID" value="CCD55043.1"/>
    <property type="molecule type" value="Genomic_DNA"/>
</dbReference>
<dbReference type="Proteomes" id="UP000008177">
    <property type="component" value="Unplaced contigs"/>
</dbReference>
<protein>
    <submittedName>
        <fullName evidence="2">Uncharacterized protein</fullName>
    </submittedName>
</protein>
<organism evidence="2 3">
    <name type="scientific">Botryotinia fuckeliana (strain T4)</name>
    <name type="common">Noble rot fungus</name>
    <name type="synonym">Botrytis cinerea</name>
    <dbReference type="NCBI Taxonomy" id="999810"/>
    <lineage>
        <taxon>Eukaryota</taxon>
        <taxon>Fungi</taxon>
        <taxon>Dikarya</taxon>
        <taxon>Ascomycota</taxon>
        <taxon>Pezizomycotina</taxon>
        <taxon>Leotiomycetes</taxon>
        <taxon>Helotiales</taxon>
        <taxon>Sclerotiniaceae</taxon>
        <taxon>Botrytis</taxon>
    </lineage>
</organism>
<proteinExistence type="predicted"/>
<reference evidence="3" key="1">
    <citation type="journal article" date="2011" name="PLoS Genet.">
        <title>Genomic analysis of the necrotrophic fungal pathogens Sclerotinia sclerotiorum and Botrytis cinerea.</title>
        <authorList>
            <person name="Amselem J."/>
            <person name="Cuomo C.A."/>
            <person name="van Kan J.A."/>
            <person name="Viaud M."/>
            <person name="Benito E.P."/>
            <person name="Couloux A."/>
            <person name="Coutinho P.M."/>
            <person name="de Vries R.P."/>
            <person name="Dyer P.S."/>
            <person name="Fillinger S."/>
            <person name="Fournier E."/>
            <person name="Gout L."/>
            <person name="Hahn M."/>
            <person name="Kohn L."/>
            <person name="Lapalu N."/>
            <person name="Plummer K.M."/>
            <person name="Pradier J.M."/>
            <person name="Quevillon E."/>
            <person name="Sharon A."/>
            <person name="Simon A."/>
            <person name="ten Have A."/>
            <person name="Tudzynski B."/>
            <person name="Tudzynski P."/>
            <person name="Wincker P."/>
            <person name="Andrew M."/>
            <person name="Anthouard V."/>
            <person name="Beever R.E."/>
            <person name="Beffa R."/>
            <person name="Benoit I."/>
            <person name="Bouzid O."/>
            <person name="Brault B."/>
            <person name="Chen Z."/>
            <person name="Choquer M."/>
            <person name="Collemare J."/>
            <person name="Cotton P."/>
            <person name="Danchin E.G."/>
            <person name="Da Silva C."/>
            <person name="Gautier A."/>
            <person name="Giraud C."/>
            <person name="Giraud T."/>
            <person name="Gonzalez C."/>
            <person name="Grossetete S."/>
            <person name="Guldener U."/>
            <person name="Henrissat B."/>
            <person name="Howlett B.J."/>
            <person name="Kodira C."/>
            <person name="Kretschmer M."/>
            <person name="Lappartient A."/>
            <person name="Leroch M."/>
            <person name="Levis C."/>
            <person name="Mauceli E."/>
            <person name="Neuveglise C."/>
            <person name="Oeser B."/>
            <person name="Pearson M."/>
            <person name="Poulain J."/>
            <person name="Poussereau N."/>
            <person name="Quesneville H."/>
            <person name="Rascle C."/>
            <person name="Schumacher J."/>
            <person name="Segurens B."/>
            <person name="Sexton A."/>
            <person name="Silva E."/>
            <person name="Sirven C."/>
            <person name="Soanes D.M."/>
            <person name="Talbot N.J."/>
            <person name="Templeton M."/>
            <person name="Yandava C."/>
            <person name="Yarden O."/>
            <person name="Zeng Q."/>
            <person name="Rollins J.A."/>
            <person name="Lebrun M.H."/>
            <person name="Dickman M."/>
        </authorList>
    </citation>
    <scope>NUCLEOTIDE SEQUENCE [LARGE SCALE GENOMIC DNA]</scope>
    <source>
        <strain evidence="3">T4</strain>
    </source>
</reference>
<dbReference type="AlphaFoldDB" id="G2YTD9"/>
<gene>
    <name evidence="2" type="ORF">BofuT4_uP163320.1</name>
</gene>
<dbReference type="InParanoid" id="G2YTD9"/>
<evidence type="ECO:0000313" key="3">
    <source>
        <dbReference type="Proteomes" id="UP000008177"/>
    </source>
</evidence>
<dbReference type="HOGENOM" id="CLU_2385905_0_0_1"/>
<feature type="region of interest" description="Disordered" evidence="1">
    <location>
        <begin position="73"/>
        <end position="94"/>
    </location>
</feature>
<evidence type="ECO:0000313" key="2">
    <source>
        <dbReference type="EMBL" id="CCD55043.1"/>
    </source>
</evidence>
<sequence>MAYLNFTLFVEKDVCGEAKKSFYIWTVENIFNQGKHAQTYTSTYDLEACLSPGLFTNPMKTVFAPQTSQVRTQGSSEWKGAKFSAQRSSLEATN</sequence>
<feature type="compositionally biased region" description="Polar residues" evidence="1">
    <location>
        <begin position="85"/>
        <end position="94"/>
    </location>
</feature>
<evidence type="ECO:0000256" key="1">
    <source>
        <dbReference type="SAM" id="MobiDB-lite"/>
    </source>
</evidence>
<accession>G2YTD9</accession>